<evidence type="ECO:0000256" key="1">
    <source>
        <dbReference type="RuleBase" id="RU003460"/>
    </source>
</evidence>
<dbReference type="GO" id="GO:0009506">
    <property type="term" value="C:plasmodesma"/>
    <property type="evidence" value="ECO:0007669"/>
    <property type="project" value="TreeGrafter"/>
</dbReference>
<dbReference type="EMBL" id="SSTE01017567">
    <property type="protein sequence ID" value="KAA0040370.1"/>
    <property type="molecule type" value="Genomic_DNA"/>
</dbReference>
<dbReference type="InterPro" id="IPR007117">
    <property type="entry name" value="Expansin_CBD"/>
</dbReference>
<dbReference type="GO" id="GO:0005576">
    <property type="term" value="C:extracellular region"/>
    <property type="evidence" value="ECO:0007669"/>
    <property type="project" value="InterPro"/>
</dbReference>
<dbReference type="EMBL" id="SSTD01004586">
    <property type="protein sequence ID" value="TYK23334.1"/>
    <property type="molecule type" value="Genomic_DNA"/>
</dbReference>
<dbReference type="PROSITE" id="PS50842">
    <property type="entry name" value="EXPANSIN_EG45"/>
    <property type="match status" value="1"/>
</dbReference>
<evidence type="ECO:0000313" key="6">
    <source>
        <dbReference type="Proteomes" id="UP000321393"/>
    </source>
</evidence>
<dbReference type="Gene3D" id="2.60.40.760">
    <property type="entry name" value="Expansin, cellulose-binding-like domain"/>
    <property type="match status" value="1"/>
</dbReference>
<dbReference type="InterPro" id="IPR036749">
    <property type="entry name" value="Expansin_CBD_sf"/>
</dbReference>
<evidence type="ECO:0000313" key="5">
    <source>
        <dbReference type="EMBL" id="TYK23334.1"/>
    </source>
</evidence>
<dbReference type="OrthoDB" id="5823761at2759"/>
<comment type="caution">
    <text evidence="4">The sequence shown here is derived from an EMBL/GenBank/DDBJ whole genome shotgun (WGS) entry which is preliminary data.</text>
</comment>
<reference evidence="6 7" key="1">
    <citation type="submission" date="2019-08" db="EMBL/GenBank/DDBJ databases">
        <title>Draft genome sequences of two oriental melons (Cucumis melo L. var makuwa).</title>
        <authorList>
            <person name="Kwon S.-Y."/>
        </authorList>
    </citation>
    <scope>NUCLEOTIDE SEQUENCE [LARGE SCALE GENOMIC DNA]</scope>
    <source>
        <strain evidence="7">cv. Chang Bougi</strain>
        <strain evidence="6">cv. SW 3</strain>
        <tissue evidence="4">Leaf</tissue>
    </source>
</reference>
<dbReference type="GO" id="GO:0009653">
    <property type="term" value="P:anatomical structure morphogenesis"/>
    <property type="evidence" value="ECO:0007669"/>
    <property type="project" value="UniProtKB-ARBA"/>
</dbReference>
<dbReference type="Pfam" id="PF03330">
    <property type="entry name" value="DPBB_1"/>
    <property type="match status" value="1"/>
</dbReference>
<dbReference type="GO" id="GO:0009505">
    <property type="term" value="C:plant-type cell wall"/>
    <property type="evidence" value="ECO:0007669"/>
    <property type="project" value="TreeGrafter"/>
</dbReference>
<dbReference type="PRINTS" id="PR01225">
    <property type="entry name" value="EXPANSNFAMLY"/>
</dbReference>
<dbReference type="PANTHER" id="PTHR31692:SF4">
    <property type="entry name" value="EXPANSIN-LIKE A1-RELATED"/>
    <property type="match status" value="1"/>
</dbReference>
<proteinExistence type="inferred from homology"/>
<evidence type="ECO:0000313" key="7">
    <source>
        <dbReference type="Proteomes" id="UP000321947"/>
    </source>
</evidence>
<dbReference type="InterPro" id="IPR036908">
    <property type="entry name" value="RlpA-like_sf"/>
</dbReference>
<dbReference type="Proteomes" id="UP000321393">
    <property type="component" value="Unassembled WGS sequence"/>
</dbReference>
<dbReference type="SUPFAM" id="SSF49590">
    <property type="entry name" value="PHL pollen allergen"/>
    <property type="match status" value="1"/>
</dbReference>
<feature type="domain" description="Expansin-like CBD" evidence="3">
    <location>
        <begin position="175"/>
        <end position="259"/>
    </location>
</feature>
<comment type="similarity">
    <text evidence="1">Belongs to the expansin family.</text>
</comment>
<gene>
    <name evidence="5" type="ORF">E5676_scaffold142G003950</name>
    <name evidence="4" type="ORF">E6C27_scaffold460G00810</name>
</gene>
<evidence type="ECO:0000313" key="4">
    <source>
        <dbReference type="EMBL" id="KAA0040370.1"/>
    </source>
</evidence>
<dbReference type="STRING" id="1194695.A0A5A7TAM6"/>
<protein>
    <submittedName>
        <fullName evidence="4">Expansin-like A2</fullName>
    </submittedName>
</protein>
<feature type="domain" description="Expansin-like EG45" evidence="2">
    <location>
        <begin position="57"/>
        <end position="161"/>
    </location>
</feature>
<name>A0A5A7TAM6_CUCMM</name>
<dbReference type="InterPro" id="IPR007112">
    <property type="entry name" value="Expansin/allergen_DPBB_dom"/>
</dbReference>
<dbReference type="Pfam" id="PF01357">
    <property type="entry name" value="Expansin_C"/>
    <property type="match status" value="1"/>
</dbReference>
<dbReference type="Proteomes" id="UP000321947">
    <property type="component" value="Unassembled WGS sequence"/>
</dbReference>
<dbReference type="PROSITE" id="PS50843">
    <property type="entry name" value="EXPANSIN_CBD"/>
    <property type="match status" value="1"/>
</dbReference>
<dbReference type="PANTHER" id="PTHR31692">
    <property type="entry name" value="EXPANSIN-B3"/>
    <property type="match status" value="1"/>
</dbReference>
<evidence type="ECO:0000259" key="3">
    <source>
        <dbReference type="PROSITE" id="PS50843"/>
    </source>
</evidence>
<dbReference type="InterPro" id="IPR009009">
    <property type="entry name" value="RlpA-like_DPBB"/>
</dbReference>
<dbReference type="AlphaFoldDB" id="A0A5A7TAM6"/>
<dbReference type="SUPFAM" id="SSF50685">
    <property type="entry name" value="Barwin-like endoglucanases"/>
    <property type="match status" value="1"/>
</dbReference>
<dbReference type="InterPro" id="IPR007118">
    <property type="entry name" value="Expan_Lol_pI"/>
</dbReference>
<sequence>MSPFTNQLMLIMYQLHLSHSSTFSLLTSIDPSAAATCNRCVHQSKAAYYYDDTPIPYGACGYGALAFELSNGYAAGVVPSLFKQGAGCGSCFQVRCKDRRFCSRVGTKVVATDQNYDNRYDFVLSKKAYASMALKNKTNELLNLGTVDVEYKRIPCTYKNKNLLVRVEEWSQKPYYLALKFLYQGGQTEITRVEIAEVGSDNWESMKRNYGAIWDINKQLEGALQLKIVVTSENNQIENLYWAVNDLPEDWENGEIYDTGIQINNIDKETCPRNQCGDLPWK</sequence>
<accession>A0A5A7TAM6</accession>
<dbReference type="Gene3D" id="2.40.40.10">
    <property type="entry name" value="RlpA-like domain"/>
    <property type="match status" value="1"/>
</dbReference>
<organism evidence="4 6">
    <name type="scientific">Cucumis melo var. makuwa</name>
    <name type="common">Oriental melon</name>
    <dbReference type="NCBI Taxonomy" id="1194695"/>
    <lineage>
        <taxon>Eukaryota</taxon>
        <taxon>Viridiplantae</taxon>
        <taxon>Streptophyta</taxon>
        <taxon>Embryophyta</taxon>
        <taxon>Tracheophyta</taxon>
        <taxon>Spermatophyta</taxon>
        <taxon>Magnoliopsida</taxon>
        <taxon>eudicotyledons</taxon>
        <taxon>Gunneridae</taxon>
        <taxon>Pentapetalae</taxon>
        <taxon>rosids</taxon>
        <taxon>fabids</taxon>
        <taxon>Cucurbitales</taxon>
        <taxon>Cucurbitaceae</taxon>
        <taxon>Benincaseae</taxon>
        <taxon>Cucumis</taxon>
    </lineage>
</organism>
<evidence type="ECO:0000259" key="2">
    <source>
        <dbReference type="PROSITE" id="PS50842"/>
    </source>
</evidence>